<dbReference type="Gene3D" id="3.30.1490.20">
    <property type="entry name" value="ATP-grasp fold, A domain"/>
    <property type="match status" value="1"/>
</dbReference>
<evidence type="ECO:0000256" key="22">
    <source>
        <dbReference type="PROSITE-ProRule" id="PRU00409"/>
    </source>
</evidence>
<dbReference type="GO" id="GO:0008360">
    <property type="term" value="P:regulation of cell shape"/>
    <property type="evidence" value="ECO:0007669"/>
    <property type="project" value="UniProtKB-KW"/>
</dbReference>
<evidence type="ECO:0000256" key="9">
    <source>
        <dbReference type="ARBA" id="ARBA00022723"/>
    </source>
</evidence>
<comment type="cofactor">
    <cofactor evidence="1">
        <name>Mn(2+)</name>
        <dbReference type="ChEBI" id="CHEBI:29035"/>
    </cofactor>
</comment>
<keyword evidence="10 22" id="KW-0547">Nucleotide-binding</keyword>
<dbReference type="InterPro" id="IPR000291">
    <property type="entry name" value="D-Ala_lig_Van_CS"/>
</dbReference>
<keyword evidence="15 21" id="KW-0464">Manganese</keyword>
<dbReference type="GO" id="GO:0008716">
    <property type="term" value="F:D-alanine-D-alanine ligase activity"/>
    <property type="evidence" value="ECO:0007669"/>
    <property type="project" value="UniProtKB-UniRule"/>
</dbReference>
<comment type="function">
    <text evidence="2 19">Cell wall formation.</text>
</comment>
<dbReference type="Pfam" id="PF07478">
    <property type="entry name" value="Dala_Dala_lig_C"/>
    <property type="match status" value="1"/>
</dbReference>
<dbReference type="PROSITE" id="PS00844">
    <property type="entry name" value="DALA_DALA_LIGASE_2"/>
    <property type="match status" value="1"/>
</dbReference>
<evidence type="ECO:0000256" key="11">
    <source>
        <dbReference type="ARBA" id="ARBA00022840"/>
    </source>
</evidence>
<feature type="binding site" evidence="21">
    <location>
        <position position="267"/>
    </location>
    <ligand>
        <name>Mg(2+)</name>
        <dbReference type="ChEBI" id="CHEBI:18420"/>
        <label>1</label>
    </ligand>
</feature>
<evidence type="ECO:0000256" key="7">
    <source>
        <dbReference type="ARBA" id="ARBA00022490"/>
    </source>
</evidence>
<dbReference type="GO" id="GO:0005829">
    <property type="term" value="C:cytosol"/>
    <property type="evidence" value="ECO:0007669"/>
    <property type="project" value="UniProtKB-ARBA"/>
</dbReference>
<dbReference type="GO" id="GO:0005524">
    <property type="term" value="F:ATP binding"/>
    <property type="evidence" value="ECO:0007669"/>
    <property type="project" value="UniProtKB-UniRule"/>
</dbReference>
<evidence type="ECO:0000259" key="23">
    <source>
        <dbReference type="PROSITE" id="PS50975"/>
    </source>
</evidence>
<comment type="subcellular location">
    <subcellularLocation>
        <location evidence="3 19">Cytoplasm</location>
    </subcellularLocation>
</comment>
<dbReference type="PROSITE" id="PS50975">
    <property type="entry name" value="ATP_GRASP"/>
    <property type="match status" value="1"/>
</dbReference>
<evidence type="ECO:0000256" key="10">
    <source>
        <dbReference type="ARBA" id="ARBA00022741"/>
    </source>
</evidence>
<evidence type="ECO:0000313" key="25">
    <source>
        <dbReference type="Proteomes" id="UP000236724"/>
    </source>
</evidence>
<dbReference type="PIRSF" id="PIRSF039102">
    <property type="entry name" value="Ddl/VanB"/>
    <property type="match status" value="1"/>
</dbReference>
<evidence type="ECO:0000256" key="4">
    <source>
        <dbReference type="ARBA" id="ARBA00004752"/>
    </source>
</evidence>
<evidence type="ECO:0000256" key="17">
    <source>
        <dbReference type="ARBA" id="ARBA00047614"/>
    </source>
</evidence>
<dbReference type="NCBIfam" id="NF002378">
    <property type="entry name" value="PRK01372.1"/>
    <property type="match status" value="1"/>
</dbReference>
<evidence type="ECO:0000256" key="5">
    <source>
        <dbReference type="ARBA" id="ARBA00010871"/>
    </source>
</evidence>
<dbReference type="InterPro" id="IPR011761">
    <property type="entry name" value="ATP-grasp"/>
</dbReference>
<evidence type="ECO:0000256" key="2">
    <source>
        <dbReference type="ARBA" id="ARBA00003921"/>
    </source>
</evidence>
<evidence type="ECO:0000256" key="14">
    <source>
        <dbReference type="ARBA" id="ARBA00022984"/>
    </source>
</evidence>
<dbReference type="UniPathway" id="UPA00219"/>
<gene>
    <name evidence="24" type="primary">ddl_1</name>
    <name evidence="19" type="synonym">ddl</name>
    <name evidence="24" type="ORF">MBHS_02047</name>
</gene>
<feature type="active site" evidence="20">
    <location>
        <position position="19"/>
    </location>
</feature>
<evidence type="ECO:0000256" key="18">
    <source>
        <dbReference type="ARBA" id="ARBA00060592"/>
    </source>
</evidence>
<keyword evidence="13 19" id="KW-0133">Cell shape</keyword>
<comment type="pathway">
    <text evidence="18">Glycan biosynthesis.</text>
</comment>
<evidence type="ECO:0000256" key="8">
    <source>
        <dbReference type="ARBA" id="ARBA00022598"/>
    </source>
</evidence>
<dbReference type="SUPFAM" id="SSF52440">
    <property type="entry name" value="PreATP-grasp domain"/>
    <property type="match status" value="1"/>
</dbReference>
<dbReference type="Proteomes" id="UP000236724">
    <property type="component" value="Unassembled WGS sequence"/>
</dbReference>
<dbReference type="PROSITE" id="PS00843">
    <property type="entry name" value="DALA_DALA_LIGASE_1"/>
    <property type="match status" value="1"/>
</dbReference>
<evidence type="ECO:0000256" key="19">
    <source>
        <dbReference type="HAMAP-Rule" id="MF_00047"/>
    </source>
</evidence>
<keyword evidence="16 19" id="KW-0961">Cell wall biogenesis/degradation</keyword>
<dbReference type="EMBL" id="FMSV02000440">
    <property type="protein sequence ID" value="SEH06192.1"/>
    <property type="molecule type" value="Genomic_DNA"/>
</dbReference>
<comment type="catalytic activity">
    <reaction evidence="17 19">
        <text>2 D-alanine + ATP = D-alanyl-D-alanine + ADP + phosphate + H(+)</text>
        <dbReference type="Rhea" id="RHEA:11224"/>
        <dbReference type="ChEBI" id="CHEBI:15378"/>
        <dbReference type="ChEBI" id="CHEBI:30616"/>
        <dbReference type="ChEBI" id="CHEBI:43474"/>
        <dbReference type="ChEBI" id="CHEBI:57416"/>
        <dbReference type="ChEBI" id="CHEBI:57822"/>
        <dbReference type="ChEBI" id="CHEBI:456216"/>
        <dbReference type="EC" id="6.3.2.4"/>
    </reaction>
</comment>
<protein>
    <recommendedName>
        <fullName evidence="6 19">D-alanine--D-alanine ligase</fullName>
        <ecNumber evidence="6 19">6.3.2.4</ecNumber>
    </recommendedName>
    <alternativeName>
        <fullName evidence="19">D-Ala-D-Ala ligase</fullName>
    </alternativeName>
    <alternativeName>
        <fullName evidence="19">D-alanylalanine synthetase</fullName>
    </alternativeName>
</protein>
<evidence type="ECO:0000256" key="15">
    <source>
        <dbReference type="ARBA" id="ARBA00023211"/>
    </source>
</evidence>
<feature type="binding site" evidence="21">
    <location>
        <position position="267"/>
    </location>
    <ligand>
        <name>Mg(2+)</name>
        <dbReference type="ChEBI" id="CHEBI:18420"/>
        <label>2</label>
    </ligand>
</feature>
<dbReference type="GO" id="GO:0071555">
    <property type="term" value="P:cell wall organization"/>
    <property type="evidence" value="ECO:0007669"/>
    <property type="project" value="UniProtKB-KW"/>
</dbReference>
<evidence type="ECO:0000256" key="6">
    <source>
        <dbReference type="ARBA" id="ARBA00012216"/>
    </source>
</evidence>
<evidence type="ECO:0000256" key="21">
    <source>
        <dbReference type="PIRSR" id="PIRSR039102-3"/>
    </source>
</evidence>
<feature type="active site" evidence="20">
    <location>
        <position position="147"/>
    </location>
</feature>
<keyword evidence="9 21" id="KW-0479">Metal-binding</keyword>
<keyword evidence="25" id="KW-1185">Reference proteome</keyword>
<keyword evidence="12 21" id="KW-0460">Magnesium</keyword>
<evidence type="ECO:0000256" key="13">
    <source>
        <dbReference type="ARBA" id="ARBA00022960"/>
    </source>
</evidence>
<dbReference type="InterPro" id="IPR016185">
    <property type="entry name" value="PreATP-grasp_dom_sf"/>
</dbReference>
<feature type="binding site" evidence="21">
    <location>
        <position position="269"/>
    </location>
    <ligand>
        <name>Mg(2+)</name>
        <dbReference type="ChEBI" id="CHEBI:18420"/>
        <label>2</label>
    </ligand>
</feature>
<dbReference type="EC" id="6.3.2.4" evidence="6 19"/>
<evidence type="ECO:0000256" key="3">
    <source>
        <dbReference type="ARBA" id="ARBA00004496"/>
    </source>
</evidence>
<keyword evidence="11 22" id="KW-0067">ATP-binding</keyword>
<keyword evidence="14 19" id="KW-0573">Peptidoglycan synthesis</keyword>
<dbReference type="FunFam" id="3.30.1490.20:FF:000007">
    <property type="entry name" value="D-alanine--D-alanine ligase"/>
    <property type="match status" value="1"/>
</dbReference>
<dbReference type="PANTHER" id="PTHR23132:SF23">
    <property type="entry name" value="D-ALANINE--D-ALANINE LIGASE B"/>
    <property type="match status" value="1"/>
</dbReference>
<dbReference type="SUPFAM" id="SSF56059">
    <property type="entry name" value="Glutathione synthetase ATP-binding domain-like"/>
    <property type="match status" value="1"/>
</dbReference>
<feature type="domain" description="ATP-grasp" evidence="23">
    <location>
        <begin position="105"/>
        <end position="300"/>
    </location>
</feature>
<evidence type="ECO:0000256" key="1">
    <source>
        <dbReference type="ARBA" id="ARBA00001936"/>
    </source>
</evidence>
<evidence type="ECO:0000256" key="12">
    <source>
        <dbReference type="ARBA" id="ARBA00022842"/>
    </source>
</evidence>
<keyword evidence="8 19" id="KW-0436">Ligase</keyword>
<comment type="cofactor">
    <cofactor evidence="21">
        <name>Mg(2+)</name>
        <dbReference type="ChEBI" id="CHEBI:18420"/>
    </cofactor>
    <cofactor evidence="21">
        <name>Mn(2+)</name>
        <dbReference type="ChEBI" id="CHEBI:29035"/>
    </cofactor>
    <text evidence="21">Binds 2 magnesium or manganese ions per subunit.</text>
</comment>
<name>A0A1H6F7T2_9GAMM</name>
<dbReference type="RefSeq" id="WP_103920015.1">
    <property type="nucleotide sequence ID" value="NZ_FMSV02000440.1"/>
</dbReference>
<keyword evidence="7 19" id="KW-0963">Cytoplasm</keyword>
<evidence type="ECO:0000313" key="24">
    <source>
        <dbReference type="EMBL" id="SEH06192.1"/>
    </source>
</evidence>
<evidence type="ECO:0000256" key="20">
    <source>
        <dbReference type="PIRSR" id="PIRSR039102-1"/>
    </source>
</evidence>
<dbReference type="GO" id="GO:0009252">
    <property type="term" value="P:peptidoglycan biosynthetic process"/>
    <property type="evidence" value="ECO:0007669"/>
    <property type="project" value="UniProtKB-UniRule"/>
</dbReference>
<dbReference type="InterPro" id="IPR005905">
    <property type="entry name" value="D_ala_D_ala"/>
</dbReference>
<dbReference type="Gene3D" id="3.30.470.20">
    <property type="entry name" value="ATP-grasp fold, B domain"/>
    <property type="match status" value="1"/>
</dbReference>
<dbReference type="GO" id="GO:0046872">
    <property type="term" value="F:metal ion binding"/>
    <property type="evidence" value="ECO:0007669"/>
    <property type="project" value="UniProtKB-KW"/>
</dbReference>
<comment type="similarity">
    <text evidence="5 19">Belongs to the D-alanine--D-alanine ligase family.</text>
</comment>
<proteinExistence type="inferred from homology"/>
<dbReference type="FunFam" id="3.30.470.20:FF:000008">
    <property type="entry name" value="D-alanine--D-alanine ligase"/>
    <property type="match status" value="1"/>
</dbReference>
<comment type="pathway">
    <text evidence="4 19">Cell wall biogenesis; peptidoglycan biosynthesis.</text>
</comment>
<dbReference type="InterPro" id="IPR013815">
    <property type="entry name" value="ATP_grasp_subdomain_1"/>
</dbReference>
<feature type="binding site" evidence="21">
    <location>
        <position position="254"/>
    </location>
    <ligand>
        <name>Mg(2+)</name>
        <dbReference type="ChEBI" id="CHEBI:18420"/>
        <label>1</label>
    </ligand>
</feature>
<feature type="active site" evidence="20">
    <location>
        <position position="278"/>
    </location>
</feature>
<dbReference type="AlphaFoldDB" id="A0A1H6F7T2"/>
<dbReference type="InterPro" id="IPR011095">
    <property type="entry name" value="Dala_Dala_lig_C"/>
</dbReference>
<dbReference type="Pfam" id="PF01820">
    <property type="entry name" value="Dala_Dala_lig_N"/>
    <property type="match status" value="1"/>
</dbReference>
<evidence type="ECO:0000256" key="16">
    <source>
        <dbReference type="ARBA" id="ARBA00023316"/>
    </source>
</evidence>
<dbReference type="PANTHER" id="PTHR23132">
    <property type="entry name" value="D-ALANINE--D-ALANINE LIGASE"/>
    <property type="match status" value="1"/>
</dbReference>
<dbReference type="HAMAP" id="MF_00047">
    <property type="entry name" value="Dala_Dala_lig"/>
    <property type="match status" value="1"/>
</dbReference>
<dbReference type="InterPro" id="IPR011127">
    <property type="entry name" value="Dala_Dala_lig_N"/>
</dbReference>
<sequence length="304" mass="32665">MQNKTRHPVAVLMGGTSAEREISLLSGQAVLDALLSQGVNAIAIDPATADLDTLCAKEIEQVFIALHGRGGEDGCIQGFLESLQLPYTGSGVTGSALAMDKHLSKQIWHSAGLPTPASALLNADSDWSAIVQRLGQPLMVKPASEGSSVGMSKVDSAEALAAAWREAAQYDTQVLAEQWIDGQEYTIAILHEQTLPAIRLETPRSFYDYAAKYEQNDTHYHCPCGLGAEQEQTLGKLALQAFHALHCAGWGRVDLMLDQQQNPWLLEVNTVPGMTSHSLVPMAAKAKGIDFNHLVLAILETASL</sequence>
<dbReference type="OrthoDB" id="9813261at2"/>
<reference evidence="24 25" key="1">
    <citation type="submission" date="2016-10" db="EMBL/GenBank/DDBJ databases">
        <authorList>
            <person name="de Groot N.N."/>
        </authorList>
    </citation>
    <scope>NUCLEOTIDE SEQUENCE [LARGE SCALE GENOMIC DNA]</scope>
    <source>
        <strain evidence="24">MBHS1</strain>
    </source>
</reference>
<dbReference type="Gene3D" id="3.40.50.20">
    <property type="match status" value="1"/>
</dbReference>
<accession>A0A1H6F7T2</accession>
<organism evidence="24 25">
    <name type="scientific">Candidatus Venteria ishoeyi</name>
    <dbReference type="NCBI Taxonomy" id="1899563"/>
    <lineage>
        <taxon>Bacteria</taxon>
        <taxon>Pseudomonadati</taxon>
        <taxon>Pseudomonadota</taxon>
        <taxon>Gammaproteobacteria</taxon>
        <taxon>Thiotrichales</taxon>
        <taxon>Thiotrichaceae</taxon>
        <taxon>Venteria</taxon>
    </lineage>
</organism>
<dbReference type="NCBIfam" id="TIGR01205">
    <property type="entry name" value="D_ala_D_alaTIGR"/>
    <property type="match status" value="1"/>
</dbReference>